<dbReference type="Gene3D" id="1.10.510.10">
    <property type="entry name" value="Transferase(Phosphotransferase) domain 1"/>
    <property type="match status" value="1"/>
</dbReference>
<feature type="compositionally biased region" description="Polar residues" evidence="1">
    <location>
        <begin position="1"/>
        <end position="18"/>
    </location>
</feature>
<dbReference type="Proteomes" id="UP000193560">
    <property type="component" value="Unassembled WGS sequence"/>
</dbReference>
<dbReference type="AlphaFoldDB" id="A0A1X2IXV2"/>
<dbReference type="SMART" id="SM00220">
    <property type="entry name" value="S_TKc"/>
    <property type="match status" value="1"/>
</dbReference>
<evidence type="ECO:0000256" key="1">
    <source>
        <dbReference type="SAM" id="MobiDB-lite"/>
    </source>
</evidence>
<protein>
    <recommendedName>
        <fullName evidence="2">Protein kinase domain-containing protein</fullName>
    </recommendedName>
</protein>
<gene>
    <name evidence="3" type="ORF">BCR42DRAFT_86045</name>
</gene>
<keyword evidence="4" id="KW-1185">Reference proteome</keyword>
<evidence type="ECO:0000313" key="3">
    <source>
        <dbReference type="EMBL" id="ORZ24138.1"/>
    </source>
</evidence>
<dbReference type="OrthoDB" id="2289236at2759"/>
<feature type="domain" description="Protein kinase" evidence="2">
    <location>
        <begin position="102"/>
        <end position="417"/>
    </location>
</feature>
<accession>A0A1X2IXV2</accession>
<sequence length="427" mass="48559">MADRQTSSTPLRQSSGHKNTIKESNHNSSINHNSRNASIRRGLDTFIQRMVSLRSPQSPTSIFSLFSNISSTPPPVTDKFRKVKQVHFPVGACELMEPDFFDSNGTLIVNGHYQLLDDQVLMEENARIPGYATRTIQHATKDESIRTLHYYPANQQNAFLRNINITIRLQESDRIISHYDALSLQSPTRAHYQYYWISGLCMAQQSLHYLLYEQNDHPAIVDIRQFNFMSLTVHSLLTCIRDVHALDCCHLGLSLRSFYFQHVSAITDWYVGRFDQAHVIGQPEGYGIMLDEYSAPELVREATAMEPPILSTTTTPCLGSQQNTTRHYCNNFSPRPALDCWSLGCVIYEVATGVPLFKDFEQLSQLCCQPASMDTHLRQAYDTVEGIHPSFRACLENLLLVNPIERSSVTVVLDAWIKTNHLDEDLD</sequence>
<dbReference type="InterPro" id="IPR000719">
    <property type="entry name" value="Prot_kinase_dom"/>
</dbReference>
<comment type="caution">
    <text evidence="3">The sequence shown here is derived from an EMBL/GenBank/DDBJ whole genome shotgun (WGS) entry which is preliminary data.</text>
</comment>
<dbReference type="GO" id="GO:0004672">
    <property type="term" value="F:protein kinase activity"/>
    <property type="evidence" value="ECO:0007669"/>
    <property type="project" value="InterPro"/>
</dbReference>
<dbReference type="SUPFAM" id="SSF56112">
    <property type="entry name" value="Protein kinase-like (PK-like)"/>
    <property type="match status" value="1"/>
</dbReference>
<name>A0A1X2IXV2_9FUNG</name>
<evidence type="ECO:0000313" key="4">
    <source>
        <dbReference type="Proteomes" id="UP000193560"/>
    </source>
</evidence>
<dbReference type="EMBL" id="MCGE01000002">
    <property type="protein sequence ID" value="ORZ24138.1"/>
    <property type="molecule type" value="Genomic_DNA"/>
</dbReference>
<reference evidence="3 4" key="1">
    <citation type="submission" date="2016-07" db="EMBL/GenBank/DDBJ databases">
        <title>Pervasive Adenine N6-methylation of Active Genes in Fungi.</title>
        <authorList>
            <consortium name="DOE Joint Genome Institute"/>
            <person name="Mondo S.J."/>
            <person name="Dannebaum R.O."/>
            <person name="Kuo R.C."/>
            <person name="Labutti K."/>
            <person name="Haridas S."/>
            <person name="Kuo A."/>
            <person name="Salamov A."/>
            <person name="Ahrendt S.R."/>
            <person name="Lipzen A."/>
            <person name="Sullivan W."/>
            <person name="Andreopoulos W.B."/>
            <person name="Clum A."/>
            <person name="Lindquist E."/>
            <person name="Daum C."/>
            <person name="Ramamoorthy G.K."/>
            <person name="Gryganskyi A."/>
            <person name="Culley D."/>
            <person name="Magnuson J.K."/>
            <person name="James T.Y."/>
            <person name="O'Malley M.A."/>
            <person name="Stajich J.E."/>
            <person name="Spatafora J.W."/>
            <person name="Visel A."/>
            <person name="Grigoriev I.V."/>
        </authorList>
    </citation>
    <scope>NUCLEOTIDE SEQUENCE [LARGE SCALE GENOMIC DNA]</scope>
    <source>
        <strain evidence="3 4">NRRL 1336</strain>
    </source>
</reference>
<feature type="compositionally biased region" description="Low complexity" evidence="1">
    <location>
        <begin position="26"/>
        <end position="37"/>
    </location>
</feature>
<dbReference type="GO" id="GO:0005524">
    <property type="term" value="F:ATP binding"/>
    <property type="evidence" value="ECO:0007669"/>
    <property type="project" value="InterPro"/>
</dbReference>
<dbReference type="STRING" id="90262.A0A1X2IXV2"/>
<evidence type="ECO:0000259" key="2">
    <source>
        <dbReference type="PROSITE" id="PS50011"/>
    </source>
</evidence>
<proteinExistence type="predicted"/>
<dbReference type="PROSITE" id="PS50011">
    <property type="entry name" value="PROTEIN_KINASE_DOM"/>
    <property type="match status" value="1"/>
</dbReference>
<feature type="region of interest" description="Disordered" evidence="1">
    <location>
        <begin position="1"/>
        <end position="37"/>
    </location>
</feature>
<organism evidence="3 4">
    <name type="scientific">Absidia repens</name>
    <dbReference type="NCBI Taxonomy" id="90262"/>
    <lineage>
        <taxon>Eukaryota</taxon>
        <taxon>Fungi</taxon>
        <taxon>Fungi incertae sedis</taxon>
        <taxon>Mucoromycota</taxon>
        <taxon>Mucoromycotina</taxon>
        <taxon>Mucoromycetes</taxon>
        <taxon>Mucorales</taxon>
        <taxon>Cunninghamellaceae</taxon>
        <taxon>Absidia</taxon>
    </lineage>
</organism>
<dbReference type="InterPro" id="IPR011009">
    <property type="entry name" value="Kinase-like_dom_sf"/>
</dbReference>